<evidence type="ECO:0000313" key="3">
    <source>
        <dbReference type="Proteomes" id="UP000039324"/>
    </source>
</evidence>
<feature type="compositionally biased region" description="Polar residues" evidence="1">
    <location>
        <begin position="34"/>
        <end position="43"/>
    </location>
</feature>
<feature type="compositionally biased region" description="Polar residues" evidence="1">
    <location>
        <begin position="93"/>
        <end position="102"/>
    </location>
</feature>
<feature type="region of interest" description="Disordered" evidence="1">
    <location>
        <begin position="15"/>
        <end position="126"/>
    </location>
</feature>
<protein>
    <submittedName>
        <fullName evidence="2">Uncharacterized protein</fullName>
    </submittedName>
</protein>
<name>A0A0G4J0G0_PLABS</name>
<dbReference type="EMBL" id="CDSF01000108">
    <property type="protein sequence ID" value="CEP01075.1"/>
    <property type="molecule type" value="Genomic_DNA"/>
</dbReference>
<keyword evidence="3" id="KW-1185">Reference proteome</keyword>
<evidence type="ECO:0000256" key="1">
    <source>
        <dbReference type="SAM" id="MobiDB-lite"/>
    </source>
</evidence>
<dbReference type="AlphaFoldDB" id="A0A0G4J0G0"/>
<gene>
    <name evidence="2" type="ORF">PBRA_008387</name>
</gene>
<organism evidence="2 3">
    <name type="scientific">Plasmodiophora brassicae</name>
    <name type="common">Clubroot disease agent</name>
    <dbReference type="NCBI Taxonomy" id="37360"/>
    <lineage>
        <taxon>Eukaryota</taxon>
        <taxon>Sar</taxon>
        <taxon>Rhizaria</taxon>
        <taxon>Endomyxa</taxon>
        <taxon>Phytomyxea</taxon>
        <taxon>Plasmodiophorida</taxon>
        <taxon>Plasmodiophoridae</taxon>
        <taxon>Plasmodiophora</taxon>
    </lineage>
</organism>
<accession>A0A0G4J0G0</accession>
<feature type="compositionally biased region" description="Polar residues" evidence="1">
    <location>
        <begin position="117"/>
        <end position="126"/>
    </location>
</feature>
<reference evidence="2 3" key="1">
    <citation type="submission" date="2015-02" db="EMBL/GenBank/DDBJ databases">
        <authorList>
            <person name="Chooi Y.-H."/>
        </authorList>
    </citation>
    <scope>NUCLEOTIDE SEQUENCE [LARGE SCALE GENOMIC DNA]</scope>
    <source>
        <strain evidence="2">E3</strain>
    </source>
</reference>
<evidence type="ECO:0000313" key="2">
    <source>
        <dbReference type="EMBL" id="CEP01075.1"/>
    </source>
</evidence>
<proteinExistence type="predicted"/>
<dbReference type="Proteomes" id="UP000039324">
    <property type="component" value="Unassembled WGS sequence"/>
</dbReference>
<sequence>MDALYPPVASIINELAPPSSDLLGMPGDDRDDNASQLDSQKSYNMRRRPIAKRPAVSLTPEEEEEDEPSGAADERAGGGPAASIDNDAAARSVPQTDEQGTMRSVLPAPASAGLAGTTETNSTQRC</sequence>